<evidence type="ECO:0000256" key="12">
    <source>
        <dbReference type="ARBA" id="ARBA00023136"/>
    </source>
</evidence>
<keyword evidence="10" id="KW-0560">Oxidoreductase</keyword>
<evidence type="ECO:0000256" key="10">
    <source>
        <dbReference type="ARBA" id="ARBA00023002"/>
    </source>
</evidence>
<reference evidence="16" key="1">
    <citation type="submission" date="2014-11" db="EMBL/GenBank/DDBJ databases">
        <authorList>
            <person name="Otto D Thomas"/>
            <person name="Naeem Raeece"/>
        </authorList>
    </citation>
    <scope>NUCLEOTIDE SEQUENCE</scope>
</reference>
<evidence type="ECO:0000313" key="16">
    <source>
        <dbReference type="EMBL" id="CEM54767.1"/>
    </source>
</evidence>
<keyword evidence="12 14" id="KW-0472">Membrane</keyword>
<protein>
    <recommendedName>
        <fullName evidence="15">Fatty acid hydroxylase domain-containing protein</fullName>
    </recommendedName>
</protein>
<proteinExistence type="predicted"/>
<dbReference type="Pfam" id="PF04116">
    <property type="entry name" value="FA_hydroxylase"/>
    <property type="match status" value="1"/>
</dbReference>
<organism evidence="16">
    <name type="scientific">Chromera velia CCMP2878</name>
    <dbReference type="NCBI Taxonomy" id="1169474"/>
    <lineage>
        <taxon>Eukaryota</taxon>
        <taxon>Sar</taxon>
        <taxon>Alveolata</taxon>
        <taxon>Colpodellida</taxon>
        <taxon>Chromeraceae</taxon>
        <taxon>Chromera</taxon>
    </lineage>
</organism>
<comment type="cofactor">
    <cofactor evidence="1">
        <name>Zn(2+)</name>
        <dbReference type="ChEBI" id="CHEBI:29105"/>
    </cofactor>
</comment>
<accession>A0A0G4ICG7</accession>
<keyword evidence="6" id="KW-0256">Endoplasmic reticulum</keyword>
<sequence>MTGAAPVPHTDPRSSLRFYLFHEVLKMEPYEYERWCYDSTTPKVHDVRERPEDDPEKFGYWGKCRPWVPFVFWPPVIAVLAWWGGFALLPFVVGSLLWFPIERLFHQHLFHLKVRGPVTMKFHLMLHGVHHLATFDLNHIVSPPPELGLQLLAVAFVLYLVRVPNVPMVCAALLVSYLRYDFVHWMVHRYQKKQLVQVPLVGGLLGRLKDQHMEHHFHDPQSNFVISFLSPF</sequence>
<evidence type="ECO:0000256" key="1">
    <source>
        <dbReference type="ARBA" id="ARBA00001947"/>
    </source>
</evidence>
<evidence type="ECO:0000256" key="9">
    <source>
        <dbReference type="ARBA" id="ARBA00022989"/>
    </source>
</evidence>
<keyword evidence="8" id="KW-0862">Zinc</keyword>
<evidence type="ECO:0000256" key="2">
    <source>
        <dbReference type="ARBA" id="ARBA00004477"/>
    </source>
</evidence>
<keyword evidence="7" id="KW-0276">Fatty acid metabolism</keyword>
<dbReference type="VEuPathDB" id="CryptoDB:Cvel_13032"/>
<keyword evidence="9 14" id="KW-1133">Transmembrane helix</keyword>
<feature type="transmembrane region" description="Helical" evidence="14">
    <location>
        <begin position="76"/>
        <end position="101"/>
    </location>
</feature>
<dbReference type="InterPro" id="IPR006694">
    <property type="entry name" value="Fatty_acid_hydroxylase"/>
</dbReference>
<dbReference type="GO" id="GO:0080132">
    <property type="term" value="F:fatty acid 2-hydroxylase activity"/>
    <property type="evidence" value="ECO:0007669"/>
    <property type="project" value="InterPro"/>
</dbReference>
<dbReference type="PANTHER" id="PTHR12863">
    <property type="entry name" value="FATTY ACID HYDROXYLASE"/>
    <property type="match status" value="1"/>
</dbReference>
<keyword evidence="3" id="KW-0444">Lipid biosynthesis</keyword>
<keyword evidence="11" id="KW-0443">Lipid metabolism</keyword>
<evidence type="ECO:0000256" key="13">
    <source>
        <dbReference type="ARBA" id="ARBA00023160"/>
    </source>
</evidence>
<evidence type="ECO:0000256" key="7">
    <source>
        <dbReference type="ARBA" id="ARBA00022832"/>
    </source>
</evidence>
<evidence type="ECO:0000256" key="14">
    <source>
        <dbReference type="SAM" id="Phobius"/>
    </source>
</evidence>
<dbReference type="PANTHER" id="PTHR12863:SF1">
    <property type="entry name" value="FATTY ACID 2-HYDROXYLASE"/>
    <property type="match status" value="1"/>
</dbReference>
<dbReference type="AlphaFoldDB" id="A0A0G4ICG7"/>
<feature type="transmembrane region" description="Helical" evidence="14">
    <location>
        <begin position="122"/>
        <end position="141"/>
    </location>
</feature>
<comment type="subcellular location">
    <subcellularLocation>
        <location evidence="2">Endoplasmic reticulum membrane</location>
        <topology evidence="2">Multi-pass membrane protein</topology>
    </subcellularLocation>
</comment>
<evidence type="ECO:0000256" key="3">
    <source>
        <dbReference type="ARBA" id="ARBA00022516"/>
    </source>
</evidence>
<evidence type="ECO:0000259" key="15">
    <source>
        <dbReference type="Pfam" id="PF04116"/>
    </source>
</evidence>
<name>A0A0G4ICG7_9ALVE</name>
<keyword evidence="5" id="KW-0479">Metal-binding</keyword>
<dbReference type="GO" id="GO:0006633">
    <property type="term" value="P:fatty acid biosynthetic process"/>
    <property type="evidence" value="ECO:0007669"/>
    <property type="project" value="UniProtKB-KW"/>
</dbReference>
<dbReference type="EMBL" id="CDMZ01005815">
    <property type="protein sequence ID" value="CEM54767.1"/>
    <property type="molecule type" value="Genomic_DNA"/>
</dbReference>
<dbReference type="InterPro" id="IPR014430">
    <property type="entry name" value="Scs7"/>
</dbReference>
<gene>
    <name evidence="16" type="ORF">Cvel_13032</name>
</gene>
<dbReference type="GO" id="GO:0005789">
    <property type="term" value="C:endoplasmic reticulum membrane"/>
    <property type="evidence" value="ECO:0007669"/>
    <property type="project" value="UniProtKB-SubCell"/>
</dbReference>
<dbReference type="PhylomeDB" id="A0A0G4ICG7"/>
<evidence type="ECO:0000256" key="5">
    <source>
        <dbReference type="ARBA" id="ARBA00022723"/>
    </source>
</evidence>
<evidence type="ECO:0000256" key="11">
    <source>
        <dbReference type="ARBA" id="ARBA00023098"/>
    </source>
</evidence>
<keyword evidence="4 14" id="KW-0812">Transmembrane</keyword>
<evidence type="ECO:0000256" key="8">
    <source>
        <dbReference type="ARBA" id="ARBA00022833"/>
    </source>
</evidence>
<evidence type="ECO:0000256" key="6">
    <source>
        <dbReference type="ARBA" id="ARBA00022824"/>
    </source>
</evidence>
<evidence type="ECO:0000256" key="4">
    <source>
        <dbReference type="ARBA" id="ARBA00022692"/>
    </source>
</evidence>
<feature type="transmembrane region" description="Helical" evidence="14">
    <location>
        <begin position="147"/>
        <end position="180"/>
    </location>
</feature>
<keyword evidence="13" id="KW-0275">Fatty acid biosynthesis</keyword>
<dbReference type="GO" id="GO:0005506">
    <property type="term" value="F:iron ion binding"/>
    <property type="evidence" value="ECO:0007669"/>
    <property type="project" value="InterPro"/>
</dbReference>
<feature type="domain" description="Fatty acid hydroxylase" evidence="15">
    <location>
        <begin position="91"/>
        <end position="227"/>
    </location>
</feature>